<evidence type="ECO:0000256" key="1">
    <source>
        <dbReference type="SAM" id="MobiDB-lite"/>
    </source>
</evidence>
<reference evidence="3" key="1">
    <citation type="journal article" date="2011" name="Proc. Natl. Acad. Sci. U.S.A.">
        <title>Obligate biotrophy features unraveled by the genomic analysis of rust fungi.</title>
        <authorList>
            <person name="Duplessis S."/>
            <person name="Cuomo C.A."/>
            <person name="Lin Y.-C."/>
            <person name="Aerts A."/>
            <person name="Tisserant E."/>
            <person name="Veneault-Fourrey C."/>
            <person name="Joly D.L."/>
            <person name="Hacquard S."/>
            <person name="Amselem J."/>
            <person name="Cantarel B.L."/>
            <person name="Chiu R."/>
            <person name="Coutinho P.M."/>
            <person name="Feau N."/>
            <person name="Field M."/>
            <person name="Frey P."/>
            <person name="Gelhaye E."/>
            <person name="Goldberg J."/>
            <person name="Grabherr M.G."/>
            <person name="Kodira C.D."/>
            <person name="Kohler A."/>
            <person name="Kuees U."/>
            <person name="Lindquist E.A."/>
            <person name="Lucas S.M."/>
            <person name="Mago R."/>
            <person name="Mauceli E."/>
            <person name="Morin E."/>
            <person name="Murat C."/>
            <person name="Pangilinan J.L."/>
            <person name="Park R."/>
            <person name="Pearson M."/>
            <person name="Quesneville H."/>
            <person name="Rouhier N."/>
            <person name="Sakthikumar S."/>
            <person name="Salamov A.A."/>
            <person name="Schmutz J."/>
            <person name="Selles B."/>
            <person name="Shapiro H."/>
            <person name="Tanguay P."/>
            <person name="Tuskan G.A."/>
            <person name="Henrissat B."/>
            <person name="Van de Peer Y."/>
            <person name="Rouze P."/>
            <person name="Ellis J.G."/>
            <person name="Dodds P.N."/>
            <person name="Schein J.E."/>
            <person name="Zhong S."/>
            <person name="Hamelin R.C."/>
            <person name="Grigoriev I.V."/>
            <person name="Szabo L.J."/>
            <person name="Martin F."/>
        </authorList>
    </citation>
    <scope>NUCLEOTIDE SEQUENCE [LARGE SCALE GENOMIC DNA]</scope>
    <source>
        <strain evidence="3">98AG31 / pathotype 3-4-7</strain>
    </source>
</reference>
<dbReference type="EMBL" id="GL883134">
    <property type="protein sequence ID" value="EGG02007.1"/>
    <property type="molecule type" value="Genomic_DNA"/>
</dbReference>
<dbReference type="InParanoid" id="F4S039"/>
<evidence type="ECO:0000313" key="2">
    <source>
        <dbReference type="EMBL" id="EGG02007.1"/>
    </source>
</evidence>
<evidence type="ECO:0000313" key="3">
    <source>
        <dbReference type="Proteomes" id="UP000001072"/>
    </source>
</evidence>
<proteinExistence type="predicted"/>
<feature type="compositionally biased region" description="Polar residues" evidence="1">
    <location>
        <begin position="180"/>
        <end position="189"/>
    </location>
</feature>
<organism evidence="3">
    <name type="scientific">Melampsora larici-populina (strain 98AG31 / pathotype 3-4-7)</name>
    <name type="common">Poplar leaf rust fungus</name>
    <dbReference type="NCBI Taxonomy" id="747676"/>
    <lineage>
        <taxon>Eukaryota</taxon>
        <taxon>Fungi</taxon>
        <taxon>Dikarya</taxon>
        <taxon>Basidiomycota</taxon>
        <taxon>Pucciniomycotina</taxon>
        <taxon>Pucciniomycetes</taxon>
        <taxon>Pucciniales</taxon>
        <taxon>Melampsoraceae</taxon>
        <taxon>Melampsora</taxon>
    </lineage>
</organism>
<dbReference type="KEGG" id="mlr:MELLADRAFT_66652"/>
<gene>
    <name evidence="2" type="ORF">MELLADRAFT_66652</name>
</gene>
<dbReference type="VEuPathDB" id="FungiDB:MELLADRAFT_66652"/>
<dbReference type="Proteomes" id="UP000001072">
    <property type="component" value="Unassembled WGS sequence"/>
</dbReference>
<protein>
    <submittedName>
        <fullName evidence="2">Uncharacterized protein</fullName>
    </submittedName>
</protein>
<dbReference type="GeneID" id="18930668"/>
<accession>F4S039</accession>
<keyword evidence="3" id="KW-1185">Reference proteome</keyword>
<dbReference type="RefSeq" id="XP_007414841.1">
    <property type="nucleotide sequence ID" value="XM_007414779.1"/>
</dbReference>
<name>F4S039_MELLP</name>
<feature type="region of interest" description="Disordered" evidence="1">
    <location>
        <begin position="158"/>
        <end position="189"/>
    </location>
</feature>
<dbReference type="HOGENOM" id="CLU_1434730_0_0_1"/>
<sequence>MAMISESRCLLEVYRMIDESNDAFDGMQASQAHLTSQAFGDRDLNSQHAGNLLEENISFGVGVSVYPRQAQARAGNMQDSSLKLQPQCFPNTMNLYDNPSTHLSLPVHGILGLAASLVNHNGWGLHQDHDYVGTSKSQLELSQETSYPIINLRHKDTAEESVFKAPRAPSTTDKGAITSDPHQSMSSWG</sequence>
<dbReference type="AlphaFoldDB" id="F4S039"/>